<dbReference type="PANTHER" id="PTHR30472:SF19">
    <property type="entry name" value="PETROBACTIN IMPORT SYSTEM PERMEASE PROTEIN YCLO"/>
    <property type="match status" value="1"/>
</dbReference>
<dbReference type="Gene3D" id="1.10.3470.10">
    <property type="entry name" value="ABC transporter involved in vitamin B12 uptake, BtuC"/>
    <property type="match status" value="1"/>
</dbReference>
<evidence type="ECO:0000256" key="3">
    <source>
        <dbReference type="ARBA" id="ARBA00022448"/>
    </source>
</evidence>
<dbReference type="SUPFAM" id="SSF81345">
    <property type="entry name" value="ABC transporter involved in vitamin B12 uptake, BtuC"/>
    <property type="match status" value="1"/>
</dbReference>
<feature type="transmembrane region" description="Helical" evidence="8">
    <location>
        <begin position="128"/>
        <end position="143"/>
    </location>
</feature>
<name>A0ABV6GSU1_9BACL</name>
<evidence type="ECO:0000256" key="5">
    <source>
        <dbReference type="ARBA" id="ARBA00022692"/>
    </source>
</evidence>
<evidence type="ECO:0000313" key="10">
    <source>
        <dbReference type="Proteomes" id="UP001589785"/>
    </source>
</evidence>
<dbReference type="EMBL" id="JBHLVN010000040">
    <property type="protein sequence ID" value="MFC0297562.1"/>
    <property type="molecule type" value="Genomic_DNA"/>
</dbReference>
<comment type="subcellular location">
    <subcellularLocation>
        <location evidence="1">Cell membrane</location>
        <topology evidence="1">Multi-pass membrane protein</topology>
    </subcellularLocation>
</comment>
<comment type="similarity">
    <text evidence="2">Belongs to the binding-protein-dependent transport system permease family. FecCD subfamily.</text>
</comment>
<evidence type="ECO:0000256" key="6">
    <source>
        <dbReference type="ARBA" id="ARBA00022989"/>
    </source>
</evidence>
<evidence type="ECO:0000256" key="8">
    <source>
        <dbReference type="SAM" id="Phobius"/>
    </source>
</evidence>
<feature type="transmembrane region" description="Helical" evidence="8">
    <location>
        <begin position="41"/>
        <end position="59"/>
    </location>
</feature>
<feature type="transmembrane region" description="Helical" evidence="8">
    <location>
        <begin position="71"/>
        <end position="91"/>
    </location>
</feature>
<evidence type="ECO:0000256" key="4">
    <source>
        <dbReference type="ARBA" id="ARBA00022475"/>
    </source>
</evidence>
<keyword evidence="7 8" id="KW-0472">Membrane</keyword>
<evidence type="ECO:0000256" key="1">
    <source>
        <dbReference type="ARBA" id="ARBA00004651"/>
    </source>
</evidence>
<dbReference type="Proteomes" id="UP001589785">
    <property type="component" value="Unassembled WGS sequence"/>
</dbReference>
<sequence>MSNRMKTAILAAVVLVFIALFLFTHLRGNIEYVLRSRSEKVIAMVLVGWAGAVSTVLFQTMTNNRILTPRIIGLDSVYMLIQTAVVFLFGATTLTMMNDTAHFLLSAGSMIGFSVFLYSFLFQREGRNIYFILLVGMILGTFFKV</sequence>
<evidence type="ECO:0000256" key="7">
    <source>
        <dbReference type="ARBA" id="ARBA00023136"/>
    </source>
</evidence>
<dbReference type="InterPro" id="IPR037294">
    <property type="entry name" value="ABC_BtuC-like"/>
</dbReference>
<evidence type="ECO:0000313" key="9">
    <source>
        <dbReference type="EMBL" id="MFC0297562.1"/>
    </source>
</evidence>
<dbReference type="PANTHER" id="PTHR30472">
    <property type="entry name" value="FERRIC ENTEROBACTIN TRANSPORT SYSTEM PERMEASE PROTEIN"/>
    <property type="match status" value="1"/>
</dbReference>
<keyword evidence="4" id="KW-1003">Cell membrane</keyword>
<proteinExistence type="inferred from homology"/>
<evidence type="ECO:0000256" key="2">
    <source>
        <dbReference type="ARBA" id="ARBA00007935"/>
    </source>
</evidence>
<dbReference type="RefSeq" id="WP_245629390.1">
    <property type="nucleotide sequence ID" value="NZ_JBHLVN010000040.1"/>
</dbReference>
<protein>
    <submittedName>
        <fullName evidence="9">Iron chelate uptake ABC transporter family permease subunit</fullName>
    </submittedName>
</protein>
<gene>
    <name evidence="9" type="ORF">ACFFHQ_08995</name>
</gene>
<feature type="transmembrane region" description="Helical" evidence="8">
    <location>
        <begin position="7"/>
        <end position="26"/>
    </location>
</feature>
<comment type="caution">
    <text evidence="9">The sequence shown here is derived from an EMBL/GenBank/DDBJ whole genome shotgun (WGS) entry which is preliminary data.</text>
</comment>
<organism evidence="9 10">
    <name type="scientific">Geobacillus jurassicus</name>
    <dbReference type="NCBI Taxonomy" id="235932"/>
    <lineage>
        <taxon>Bacteria</taxon>
        <taxon>Bacillati</taxon>
        <taxon>Bacillota</taxon>
        <taxon>Bacilli</taxon>
        <taxon>Bacillales</taxon>
        <taxon>Anoxybacillaceae</taxon>
        <taxon>Geobacillus</taxon>
    </lineage>
</organism>
<accession>A0ABV6GSU1</accession>
<keyword evidence="10" id="KW-1185">Reference proteome</keyword>
<dbReference type="InterPro" id="IPR000522">
    <property type="entry name" value="ABC_transptr_permease_BtuC"/>
</dbReference>
<feature type="transmembrane region" description="Helical" evidence="8">
    <location>
        <begin position="103"/>
        <end position="121"/>
    </location>
</feature>
<keyword evidence="5 8" id="KW-0812">Transmembrane</keyword>
<reference evidence="9 10" key="1">
    <citation type="submission" date="2024-09" db="EMBL/GenBank/DDBJ databases">
        <authorList>
            <person name="Sun Q."/>
            <person name="Mori K."/>
        </authorList>
    </citation>
    <scope>NUCLEOTIDE SEQUENCE [LARGE SCALE GENOMIC DNA]</scope>
    <source>
        <strain evidence="9 10">CCM 7224</strain>
    </source>
</reference>
<keyword evidence="6 8" id="KW-1133">Transmembrane helix</keyword>
<dbReference type="Pfam" id="PF01032">
    <property type="entry name" value="FecCD"/>
    <property type="match status" value="1"/>
</dbReference>
<keyword evidence="3" id="KW-0813">Transport</keyword>